<keyword evidence="1" id="KW-0614">Plasmid</keyword>
<reference evidence="1 2" key="1">
    <citation type="submission" date="2024-04" db="EMBL/GenBank/DDBJ databases">
        <authorList>
            <person name="Cremers G."/>
        </authorList>
    </citation>
    <scope>NUCLEOTIDE SEQUENCE [LARGE SCALE GENOMIC DNA]</scope>
    <source>
        <strain evidence="1">MeCH1-AG</strain>
        <plasmid evidence="1 2">2</plasmid>
    </source>
</reference>
<sequence>MLRWRLPMEQNHWQMAPLSGGFQRIGLAGRHWLQKPSHFPHAAMLGGSSVSKGSWSVCLKKGQ</sequence>
<protein>
    <submittedName>
        <fullName evidence="1">Uncharacterized protein</fullName>
    </submittedName>
</protein>
<geneLocation type="plasmid" evidence="1 2">
    <name>2</name>
</geneLocation>
<keyword evidence="2" id="KW-1185">Reference proteome</keyword>
<gene>
    <name evidence="1" type="ORF">MECH1_V1_P0040</name>
</gene>
<evidence type="ECO:0000313" key="2">
    <source>
        <dbReference type="Proteomes" id="UP001497493"/>
    </source>
</evidence>
<dbReference type="EMBL" id="OZ026885">
    <property type="protein sequence ID" value="CAL1241972.1"/>
    <property type="molecule type" value="Genomic_DNA"/>
</dbReference>
<name>A0ABM9NMU0_9GAMM</name>
<organism evidence="1 2">
    <name type="scientific">Candidatus Methylocalor cossyra</name>
    <dbReference type="NCBI Taxonomy" id="3108543"/>
    <lineage>
        <taxon>Bacteria</taxon>
        <taxon>Pseudomonadati</taxon>
        <taxon>Pseudomonadota</taxon>
        <taxon>Gammaproteobacteria</taxon>
        <taxon>Methylococcales</taxon>
        <taxon>Methylococcaceae</taxon>
        <taxon>Candidatus Methylocalor</taxon>
    </lineage>
</organism>
<proteinExistence type="predicted"/>
<evidence type="ECO:0000313" key="1">
    <source>
        <dbReference type="EMBL" id="CAL1241972.1"/>
    </source>
</evidence>
<accession>A0ABM9NMU0</accession>
<dbReference type="Proteomes" id="UP001497493">
    <property type="component" value="Plasmid 2"/>
</dbReference>